<evidence type="ECO:0000256" key="1">
    <source>
        <dbReference type="SAM" id="SignalP"/>
    </source>
</evidence>
<evidence type="ECO:0000313" key="3">
    <source>
        <dbReference type="Proteomes" id="UP001497472"/>
    </source>
</evidence>
<accession>A0AAV1J7D7</accession>
<comment type="caution">
    <text evidence="2">The sequence shown here is derived from an EMBL/GenBank/DDBJ whole genome shotgun (WGS) entry which is preliminary data.</text>
</comment>
<proteinExistence type="predicted"/>
<keyword evidence="1" id="KW-0732">Signal</keyword>
<dbReference type="Proteomes" id="UP001497472">
    <property type="component" value="Unassembled WGS sequence"/>
</dbReference>
<feature type="chain" id="PRO_5043897854" evidence="1">
    <location>
        <begin position="20"/>
        <end position="164"/>
    </location>
</feature>
<reference evidence="2 3" key="1">
    <citation type="submission" date="2023-11" db="EMBL/GenBank/DDBJ databases">
        <authorList>
            <person name="Okamura Y."/>
        </authorList>
    </citation>
    <scope>NUCLEOTIDE SEQUENCE [LARGE SCALE GENOMIC DNA]</scope>
</reference>
<evidence type="ECO:0000313" key="2">
    <source>
        <dbReference type="EMBL" id="CAK1544129.1"/>
    </source>
</evidence>
<sequence>MDTRISLLFGVLLIANANAFVKRDVVTEVEESPVAAESPGIIDRVKYCYGETLSNTVNIVKREHLQPLLGFFEYSWNKIRRFDDSPAKYERYEKPREPITWEIFQHDIKEFRNCVRQTLTEIVDDVTETKLQPLFRHVEENLGKLTRVVDVLTATRERKREEKE</sequence>
<organism evidence="2 3">
    <name type="scientific">Leptosia nina</name>
    <dbReference type="NCBI Taxonomy" id="320188"/>
    <lineage>
        <taxon>Eukaryota</taxon>
        <taxon>Metazoa</taxon>
        <taxon>Ecdysozoa</taxon>
        <taxon>Arthropoda</taxon>
        <taxon>Hexapoda</taxon>
        <taxon>Insecta</taxon>
        <taxon>Pterygota</taxon>
        <taxon>Neoptera</taxon>
        <taxon>Endopterygota</taxon>
        <taxon>Lepidoptera</taxon>
        <taxon>Glossata</taxon>
        <taxon>Ditrysia</taxon>
        <taxon>Papilionoidea</taxon>
        <taxon>Pieridae</taxon>
        <taxon>Pierinae</taxon>
        <taxon>Leptosia</taxon>
    </lineage>
</organism>
<name>A0AAV1J7D7_9NEOP</name>
<dbReference type="EMBL" id="CAVLEF010000005">
    <property type="protein sequence ID" value="CAK1544129.1"/>
    <property type="molecule type" value="Genomic_DNA"/>
</dbReference>
<protein>
    <submittedName>
        <fullName evidence="2">Uncharacterized protein</fullName>
    </submittedName>
</protein>
<dbReference type="AlphaFoldDB" id="A0AAV1J7D7"/>
<gene>
    <name evidence="2" type="ORF">LNINA_LOCUS3900</name>
</gene>
<feature type="signal peptide" evidence="1">
    <location>
        <begin position="1"/>
        <end position="19"/>
    </location>
</feature>
<keyword evidence="3" id="KW-1185">Reference proteome</keyword>